<keyword evidence="8" id="KW-1185">Reference proteome</keyword>
<feature type="region of interest" description="Disordered" evidence="5">
    <location>
        <begin position="140"/>
        <end position="163"/>
    </location>
</feature>
<accession>A0A1R3IGV7</accession>
<dbReference type="EMBL" id="AWWV01010078">
    <property type="protein sequence ID" value="OMO81814.1"/>
    <property type="molecule type" value="Genomic_DNA"/>
</dbReference>
<keyword evidence="2 6" id="KW-0812">Transmembrane</keyword>
<protein>
    <submittedName>
        <fullName evidence="7">Uncharacterized protein</fullName>
    </submittedName>
</protein>
<name>A0A1R3IGV7_COCAP</name>
<dbReference type="AlphaFoldDB" id="A0A1R3IGV7"/>
<evidence type="ECO:0000256" key="1">
    <source>
        <dbReference type="ARBA" id="ARBA00004141"/>
    </source>
</evidence>
<comment type="caution">
    <text evidence="7">The sequence shown here is derived from an EMBL/GenBank/DDBJ whole genome shotgun (WGS) entry which is preliminary data.</text>
</comment>
<evidence type="ECO:0000256" key="4">
    <source>
        <dbReference type="ARBA" id="ARBA00023136"/>
    </source>
</evidence>
<reference evidence="7 8" key="1">
    <citation type="submission" date="2013-09" db="EMBL/GenBank/DDBJ databases">
        <title>Corchorus capsularis genome sequencing.</title>
        <authorList>
            <person name="Alam M."/>
            <person name="Haque M.S."/>
            <person name="Islam M.S."/>
            <person name="Emdad E.M."/>
            <person name="Islam M.M."/>
            <person name="Ahmed B."/>
            <person name="Halim A."/>
            <person name="Hossen Q.M.M."/>
            <person name="Hossain M.Z."/>
            <person name="Ahmed R."/>
            <person name="Khan M.M."/>
            <person name="Islam R."/>
            <person name="Rashid M.M."/>
            <person name="Khan S.A."/>
            <person name="Rahman M.S."/>
            <person name="Alam M."/>
        </authorList>
    </citation>
    <scope>NUCLEOTIDE SEQUENCE [LARGE SCALE GENOMIC DNA]</scope>
    <source>
        <strain evidence="8">cv. CVL-1</strain>
        <tissue evidence="7">Whole seedling</tissue>
    </source>
</reference>
<evidence type="ECO:0000256" key="2">
    <source>
        <dbReference type="ARBA" id="ARBA00022692"/>
    </source>
</evidence>
<feature type="transmembrane region" description="Helical" evidence="6">
    <location>
        <begin position="97"/>
        <end position="117"/>
    </location>
</feature>
<organism evidence="7 8">
    <name type="scientific">Corchorus capsularis</name>
    <name type="common">Jute</name>
    <dbReference type="NCBI Taxonomy" id="210143"/>
    <lineage>
        <taxon>Eukaryota</taxon>
        <taxon>Viridiplantae</taxon>
        <taxon>Streptophyta</taxon>
        <taxon>Embryophyta</taxon>
        <taxon>Tracheophyta</taxon>
        <taxon>Spermatophyta</taxon>
        <taxon>Magnoliopsida</taxon>
        <taxon>eudicotyledons</taxon>
        <taxon>Gunneridae</taxon>
        <taxon>Pentapetalae</taxon>
        <taxon>rosids</taxon>
        <taxon>malvids</taxon>
        <taxon>Malvales</taxon>
        <taxon>Malvaceae</taxon>
        <taxon>Grewioideae</taxon>
        <taxon>Apeibeae</taxon>
        <taxon>Corchorus</taxon>
    </lineage>
</organism>
<dbReference type="Gramene" id="OMO81814">
    <property type="protein sequence ID" value="OMO81814"/>
    <property type="gene ID" value="CCACVL1_12203"/>
</dbReference>
<dbReference type="STRING" id="210143.A0A1R3IGV7"/>
<dbReference type="PANTHER" id="PTHR21576:SF80">
    <property type="entry name" value="NODULIN-LIKE DOMAIN-CONTAINING PROTEIN"/>
    <property type="match status" value="1"/>
</dbReference>
<evidence type="ECO:0000313" key="7">
    <source>
        <dbReference type="EMBL" id="OMO81814.1"/>
    </source>
</evidence>
<evidence type="ECO:0000256" key="6">
    <source>
        <dbReference type="SAM" id="Phobius"/>
    </source>
</evidence>
<evidence type="ECO:0000313" key="8">
    <source>
        <dbReference type="Proteomes" id="UP000188268"/>
    </source>
</evidence>
<sequence>MGSSFNGFIPARRPEEDQSMKDPLTYIGNIFNPPDRGEDYTIFQAIFNIDMLILFIATACGTGGALTEALKQLKALGLTRKPGQDLTCTGAQCYRSAFLIITLATLFGSVVSLILVFRTRTFYKGDIYKKFREDVVESQRDHVAPTGNGSTPLREMEDKATSA</sequence>
<evidence type="ECO:0000256" key="5">
    <source>
        <dbReference type="SAM" id="MobiDB-lite"/>
    </source>
</evidence>
<feature type="compositionally biased region" description="Basic and acidic residues" evidence="5">
    <location>
        <begin position="154"/>
        <end position="163"/>
    </location>
</feature>
<dbReference type="PANTHER" id="PTHR21576">
    <property type="entry name" value="UNCHARACTERIZED NODULIN-LIKE PROTEIN"/>
    <property type="match status" value="1"/>
</dbReference>
<gene>
    <name evidence="7" type="ORF">CCACVL1_12203</name>
</gene>
<keyword evidence="3 6" id="KW-1133">Transmembrane helix</keyword>
<evidence type="ECO:0000256" key="3">
    <source>
        <dbReference type="ARBA" id="ARBA00022989"/>
    </source>
</evidence>
<comment type="subcellular location">
    <subcellularLocation>
        <location evidence="1">Membrane</location>
        <topology evidence="1">Multi-pass membrane protein</topology>
    </subcellularLocation>
</comment>
<dbReference type="Proteomes" id="UP000188268">
    <property type="component" value="Unassembled WGS sequence"/>
</dbReference>
<dbReference type="OrthoDB" id="410267at2759"/>
<keyword evidence="4 6" id="KW-0472">Membrane</keyword>
<proteinExistence type="predicted"/>
<dbReference type="GO" id="GO:0016020">
    <property type="term" value="C:membrane"/>
    <property type="evidence" value="ECO:0007669"/>
    <property type="project" value="UniProtKB-SubCell"/>
</dbReference>